<evidence type="ECO:0000256" key="8">
    <source>
        <dbReference type="SAM" id="MobiDB-lite"/>
    </source>
</evidence>
<keyword evidence="4 7" id="KW-0812">Transmembrane</keyword>
<organism evidence="10 11">
    <name type="scientific">Jiangella mangrovi</name>
    <dbReference type="NCBI Taxonomy" id="1524084"/>
    <lineage>
        <taxon>Bacteria</taxon>
        <taxon>Bacillati</taxon>
        <taxon>Actinomycetota</taxon>
        <taxon>Actinomycetes</taxon>
        <taxon>Jiangellales</taxon>
        <taxon>Jiangellaceae</taxon>
        <taxon>Jiangella</taxon>
    </lineage>
</organism>
<comment type="subcellular location">
    <subcellularLocation>
        <location evidence="1 7">Cell membrane</location>
        <topology evidence="1 7">Multi-pass membrane protein</topology>
    </subcellularLocation>
</comment>
<dbReference type="RefSeq" id="WP_221440697.1">
    <property type="nucleotide sequence ID" value="NZ_JACHMM010000001.1"/>
</dbReference>
<dbReference type="GO" id="GO:0005886">
    <property type="term" value="C:plasma membrane"/>
    <property type="evidence" value="ECO:0007669"/>
    <property type="project" value="UniProtKB-SubCell"/>
</dbReference>
<evidence type="ECO:0000256" key="4">
    <source>
        <dbReference type="ARBA" id="ARBA00022692"/>
    </source>
</evidence>
<evidence type="ECO:0000256" key="5">
    <source>
        <dbReference type="ARBA" id="ARBA00022989"/>
    </source>
</evidence>
<feature type="compositionally biased region" description="Polar residues" evidence="8">
    <location>
        <begin position="1"/>
        <end position="13"/>
    </location>
</feature>
<evidence type="ECO:0000256" key="1">
    <source>
        <dbReference type="ARBA" id="ARBA00004651"/>
    </source>
</evidence>
<evidence type="ECO:0000256" key="7">
    <source>
        <dbReference type="RuleBase" id="RU363032"/>
    </source>
</evidence>
<feature type="transmembrane region" description="Helical" evidence="7">
    <location>
        <begin position="193"/>
        <end position="218"/>
    </location>
</feature>
<feature type="transmembrane region" description="Helical" evidence="7">
    <location>
        <begin position="30"/>
        <end position="53"/>
    </location>
</feature>
<dbReference type="Pfam" id="PF00528">
    <property type="entry name" value="BPD_transp_1"/>
    <property type="match status" value="1"/>
</dbReference>
<dbReference type="PANTHER" id="PTHR43744:SF8">
    <property type="entry name" value="SN-GLYCEROL-3-PHOSPHATE TRANSPORT SYSTEM PERMEASE PROTEIN UGPE"/>
    <property type="match status" value="1"/>
</dbReference>
<evidence type="ECO:0000313" key="10">
    <source>
        <dbReference type="EMBL" id="MBB5787063.1"/>
    </source>
</evidence>
<keyword evidence="5 7" id="KW-1133">Transmembrane helix</keyword>
<evidence type="ECO:0000313" key="11">
    <source>
        <dbReference type="Proteomes" id="UP000542813"/>
    </source>
</evidence>
<evidence type="ECO:0000256" key="6">
    <source>
        <dbReference type="ARBA" id="ARBA00023136"/>
    </source>
</evidence>
<dbReference type="Gene3D" id="1.10.3720.10">
    <property type="entry name" value="MetI-like"/>
    <property type="match status" value="1"/>
</dbReference>
<feature type="transmembrane region" description="Helical" evidence="7">
    <location>
        <begin position="116"/>
        <end position="138"/>
    </location>
</feature>
<dbReference type="PANTHER" id="PTHR43744">
    <property type="entry name" value="ABC TRANSPORTER PERMEASE PROTEIN MG189-RELATED-RELATED"/>
    <property type="match status" value="1"/>
</dbReference>
<dbReference type="Proteomes" id="UP000542813">
    <property type="component" value="Unassembled WGS sequence"/>
</dbReference>
<dbReference type="GO" id="GO:0055085">
    <property type="term" value="P:transmembrane transport"/>
    <property type="evidence" value="ECO:0007669"/>
    <property type="project" value="InterPro"/>
</dbReference>
<evidence type="ECO:0000259" key="9">
    <source>
        <dbReference type="PROSITE" id="PS50928"/>
    </source>
</evidence>
<feature type="transmembrane region" description="Helical" evidence="7">
    <location>
        <begin position="253"/>
        <end position="274"/>
    </location>
</feature>
<dbReference type="AlphaFoldDB" id="A0A7W9LKE8"/>
<proteinExistence type="inferred from homology"/>
<feature type="domain" description="ABC transmembrane type-1" evidence="9">
    <location>
        <begin position="81"/>
        <end position="274"/>
    </location>
</feature>
<protein>
    <submittedName>
        <fullName evidence="10">Multiple sugar transport system permease protein</fullName>
    </submittedName>
</protein>
<comment type="similarity">
    <text evidence="7">Belongs to the binding-protein-dependent transport system permease family.</text>
</comment>
<dbReference type="InterPro" id="IPR035906">
    <property type="entry name" value="MetI-like_sf"/>
</dbReference>
<reference evidence="10 11" key="1">
    <citation type="submission" date="2020-08" db="EMBL/GenBank/DDBJ databases">
        <title>Sequencing the genomes of 1000 actinobacteria strains.</title>
        <authorList>
            <person name="Klenk H.-P."/>
        </authorList>
    </citation>
    <scope>NUCLEOTIDE SEQUENCE [LARGE SCALE GENOMIC DNA]</scope>
    <source>
        <strain evidence="10 11">DSM 102122</strain>
    </source>
</reference>
<dbReference type="CDD" id="cd06261">
    <property type="entry name" value="TM_PBP2"/>
    <property type="match status" value="1"/>
</dbReference>
<feature type="transmembrane region" description="Helical" evidence="7">
    <location>
        <begin position="80"/>
        <end position="104"/>
    </location>
</feature>
<name>A0A7W9LKE8_9ACTN</name>
<dbReference type="InterPro" id="IPR000515">
    <property type="entry name" value="MetI-like"/>
</dbReference>
<evidence type="ECO:0000256" key="2">
    <source>
        <dbReference type="ARBA" id="ARBA00022448"/>
    </source>
</evidence>
<keyword evidence="10" id="KW-0762">Sugar transport</keyword>
<gene>
    <name evidence="10" type="ORF">HD601_001638</name>
</gene>
<dbReference type="PROSITE" id="PS50928">
    <property type="entry name" value="ABC_TM1"/>
    <property type="match status" value="1"/>
</dbReference>
<dbReference type="EMBL" id="JACHMM010000001">
    <property type="protein sequence ID" value="MBB5787063.1"/>
    <property type="molecule type" value="Genomic_DNA"/>
</dbReference>
<keyword evidence="6 7" id="KW-0472">Membrane</keyword>
<keyword evidence="11" id="KW-1185">Reference proteome</keyword>
<dbReference type="SUPFAM" id="SSF161098">
    <property type="entry name" value="MetI-like"/>
    <property type="match status" value="1"/>
</dbReference>
<keyword evidence="3" id="KW-1003">Cell membrane</keyword>
<accession>A0A7W9LKE8</accession>
<keyword evidence="2 7" id="KW-0813">Transport</keyword>
<sequence>MTTLTSPSTTANGSPAAVARPRRRWGRTTGVAGGVLAALLALLFAFPLLRAAILSLTDGGSLTTANYGKLADFGAGLLTYLWNSAVVTVITVAGSLALAIPAGYGFARYSFRGKNLIFVLILAILMIPHPTILIPLYVLLGDLGLQNTLIGVALVMIMFQLPFSVFMMRIAFSAVPEELEEAAMLDGCSETRAMLRVSLAAVVPSVVTVGLFAFFAAWNEFLTPLILLNDGSRFTLPIALVSLRSGDFGAVDLGALQAGVIVSALPCVVLFLLLQRHYVRGLLAGALRG</sequence>
<comment type="caution">
    <text evidence="10">The sequence shown here is derived from an EMBL/GenBank/DDBJ whole genome shotgun (WGS) entry which is preliminary data.</text>
</comment>
<feature type="transmembrane region" description="Helical" evidence="7">
    <location>
        <begin position="150"/>
        <end position="172"/>
    </location>
</feature>
<evidence type="ECO:0000256" key="3">
    <source>
        <dbReference type="ARBA" id="ARBA00022475"/>
    </source>
</evidence>
<feature type="region of interest" description="Disordered" evidence="8">
    <location>
        <begin position="1"/>
        <end position="22"/>
    </location>
</feature>